<keyword evidence="7 9" id="KW-1133">Transmembrane helix</keyword>
<evidence type="ECO:0000313" key="12">
    <source>
        <dbReference type="Proteomes" id="UP000247612"/>
    </source>
</evidence>
<evidence type="ECO:0000256" key="2">
    <source>
        <dbReference type="ARBA" id="ARBA00022448"/>
    </source>
</evidence>
<evidence type="ECO:0000256" key="9">
    <source>
        <dbReference type="SAM" id="Phobius"/>
    </source>
</evidence>
<dbReference type="OrthoDB" id="9815089at2"/>
<dbReference type="Proteomes" id="UP001276902">
    <property type="component" value="Unassembled WGS sequence"/>
</dbReference>
<feature type="transmembrane region" description="Helical" evidence="9">
    <location>
        <begin position="90"/>
        <end position="110"/>
    </location>
</feature>
<evidence type="ECO:0000313" key="13">
    <source>
        <dbReference type="Proteomes" id="UP001276902"/>
    </source>
</evidence>
<dbReference type="Pfam" id="PF03609">
    <property type="entry name" value="EII-Sor"/>
    <property type="match status" value="1"/>
</dbReference>
<protein>
    <submittedName>
        <fullName evidence="10">PTS sugar transporter subunit IIC</fullName>
    </submittedName>
    <submittedName>
        <fullName evidence="11">PTS system N-acetylgalactosamine-specific IIC component/fructoselysine and glucoselysine-specific PTS system IIC component</fullName>
    </submittedName>
</protein>
<dbReference type="EMBL" id="JALDAW010000011">
    <property type="protein sequence ID" value="MDY5167387.1"/>
    <property type="molecule type" value="Genomic_DNA"/>
</dbReference>
<keyword evidence="5" id="KW-0598">Phosphotransferase system</keyword>
<proteinExistence type="predicted"/>
<dbReference type="RefSeq" id="WP_022936803.1">
    <property type="nucleotide sequence ID" value="NZ_BAABZA010000001.1"/>
</dbReference>
<dbReference type="GO" id="GO:0009401">
    <property type="term" value="P:phosphoenolpyruvate-dependent sugar phosphotransferase system"/>
    <property type="evidence" value="ECO:0007669"/>
    <property type="project" value="UniProtKB-KW"/>
</dbReference>
<reference evidence="10" key="2">
    <citation type="submission" date="2022-03" db="EMBL/GenBank/DDBJ databases">
        <title>First case of bacteraemia caused by Dielma fastidiosa in a patient hospitalised with diverticulitis.</title>
        <authorList>
            <person name="Forman-Ankjaer B."/>
            <person name="Hvid-Jensen F."/>
            <person name="Kobel C.M."/>
            <person name="Greve T."/>
        </authorList>
    </citation>
    <scope>NUCLEOTIDE SEQUENCE</scope>
    <source>
        <strain evidence="10">AUH_DF_2021</strain>
    </source>
</reference>
<dbReference type="STRING" id="1034346.GCA_000313565_00499"/>
<keyword evidence="6 9" id="KW-0812">Transmembrane</keyword>
<accession>A0A2V2FAX6</accession>
<dbReference type="PROSITE" id="PS51106">
    <property type="entry name" value="PTS_EIIC_TYPE_4"/>
    <property type="match status" value="1"/>
</dbReference>
<comment type="subcellular location">
    <subcellularLocation>
        <location evidence="1">Cell membrane</location>
        <topology evidence="1">Multi-pass membrane protein</topology>
    </subcellularLocation>
</comment>
<feature type="transmembrane region" description="Helical" evidence="9">
    <location>
        <begin position="137"/>
        <end position="158"/>
    </location>
</feature>
<evidence type="ECO:0000313" key="11">
    <source>
        <dbReference type="EMBL" id="PXX78172.1"/>
    </source>
</evidence>
<dbReference type="EMBL" id="QJKH01000008">
    <property type="protein sequence ID" value="PXX78172.1"/>
    <property type="molecule type" value="Genomic_DNA"/>
</dbReference>
<dbReference type="PANTHER" id="PTHR32502">
    <property type="entry name" value="N-ACETYLGALACTOSAMINE PERMEASE II COMPONENT-RELATED"/>
    <property type="match status" value="1"/>
</dbReference>
<dbReference type="InterPro" id="IPR050303">
    <property type="entry name" value="GatZ_KbaZ_carbometab"/>
</dbReference>
<feature type="transmembrane region" description="Helical" evidence="9">
    <location>
        <begin position="210"/>
        <end position="241"/>
    </location>
</feature>
<gene>
    <name evidence="11" type="ORF">DES51_10899</name>
    <name evidence="10" type="ORF">MQE39_04540</name>
</gene>
<organism evidence="10 13">
    <name type="scientific">Dielma fastidiosa</name>
    <dbReference type="NCBI Taxonomy" id="1034346"/>
    <lineage>
        <taxon>Bacteria</taxon>
        <taxon>Bacillati</taxon>
        <taxon>Bacillota</taxon>
        <taxon>Erysipelotrichia</taxon>
        <taxon>Erysipelotrichales</taxon>
        <taxon>Erysipelotrichaceae</taxon>
        <taxon>Dielma</taxon>
    </lineage>
</organism>
<evidence type="ECO:0000256" key="5">
    <source>
        <dbReference type="ARBA" id="ARBA00022683"/>
    </source>
</evidence>
<feature type="transmembrane region" description="Helical" evidence="9">
    <location>
        <begin position="178"/>
        <end position="198"/>
    </location>
</feature>
<dbReference type="AlphaFoldDB" id="A0A2V2FAX6"/>
<comment type="caution">
    <text evidence="10">The sequence shown here is derived from an EMBL/GenBank/DDBJ whole genome shotgun (WGS) entry which is preliminary data.</text>
</comment>
<dbReference type="Proteomes" id="UP000247612">
    <property type="component" value="Unassembled WGS sequence"/>
</dbReference>
<evidence type="ECO:0000256" key="3">
    <source>
        <dbReference type="ARBA" id="ARBA00022475"/>
    </source>
</evidence>
<evidence type="ECO:0000256" key="8">
    <source>
        <dbReference type="ARBA" id="ARBA00023136"/>
    </source>
</evidence>
<keyword evidence="4 10" id="KW-0762">Sugar transport</keyword>
<evidence type="ECO:0000256" key="6">
    <source>
        <dbReference type="ARBA" id="ARBA00022692"/>
    </source>
</evidence>
<keyword evidence="8 9" id="KW-0472">Membrane</keyword>
<dbReference type="GO" id="GO:0005886">
    <property type="term" value="C:plasma membrane"/>
    <property type="evidence" value="ECO:0007669"/>
    <property type="project" value="UniProtKB-SubCell"/>
</dbReference>
<dbReference type="PANTHER" id="PTHR32502:SF8">
    <property type="entry name" value="N-ACETYLGALACTOSAMINE PERMEASE IIC COMPONENT 1"/>
    <property type="match status" value="1"/>
</dbReference>
<keyword evidence="3" id="KW-1003">Cell membrane</keyword>
<reference evidence="11 12" key="1">
    <citation type="submission" date="2018-05" db="EMBL/GenBank/DDBJ databases">
        <title>Genomic Encyclopedia of Type Strains, Phase IV (KMG-IV): sequencing the most valuable type-strain genomes for metagenomic binning, comparative biology and taxonomic classification.</title>
        <authorList>
            <person name="Goeker M."/>
        </authorList>
    </citation>
    <scope>NUCLEOTIDE SEQUENCE [LARGE SCALE GENOMIC DNA]</scope>
    <source>
        <strain evidence="11 12">JC118</strain>
    </source>
</reference>
<sequence>MSLLTQALIASLVMFIVWLDYEWVHVWTYRPIVLGPLMGICLGNLQIGLEVGATVELMFLATVWVGSAVPPNEILSAGIATALAVTTGDATVAIATALPIAILGSALLTFRNTFMNTFAMQHFEKAAGKADIKGMKFWGIIIPVGLYHLVLFVIPTFIAVYFGADVCVKVLEMIPPEVLAAINCGGRMIGAVGLALLLKSINFNRAWPFFFLGFIFSAYLGVGNLGITMLAVVVVGIIYMYKEKTASNK</sequence>
<evidence type="ECO:0000256" key="7">
    <source>
        <dbReference type="ARBA" id="ARBA00022989"/>
    </source>
</evidence>
<evidence type="ECO:0000256" key="1">
    <source>
        <dbReference type="ARBA" id="ARBA00004651"/>
    </source>
</evidence>
<name>A0A2V2FAX6_9FIRM</name>
<evidence type="ECO:0000256" key="4">
    <source>
        <dbReference type="ARBA" id="ARBA00022597"/>
    </source>
</evidence>
<dbReference type="InterPro" id="IPR004700">
    <property type="entry name" value="PTS_IIC_man"/>
</dbReference>
<keyword evidence="12" id="KW-1185">Reference proteome</keyword>
<dbReference type="GeneID" id="94439871"/>
<evidence type="ECO:0000313" key="10">
    <source>
        <dbReference type="EMBL" id="MDY5167387.1"/>
    </source>
</evidence>
<keyword evidence="2" id="KW-0813">Transport</keyword>